<dbReference type="Gene3D" id="3.40.50.720">
    <property type="entry name" value="NAD(P)-binding Rossmann-like Domain"/>
    <property type="match status" value="1"/>
</dbReference>
<accession>A0A0B5B7Q7</accession>
<keyword evidence="5" id="KW-1185">Reference proteome</keyword>
<dbReference type="AlphaFoldDB" id="A0A0B5B7Q7"/>
<dbReference type="SMART" id="SM00822">
    <property type="entry name" value="PKS_KR"/>
    <property type="match status" value="1"/>
</dbReference>
<dbReference type="OrthoDB" id="5363038at2"/>
<dbReference type="NCBIfam" id="NF005449">
    <property type="entry name" value="PRK07041.1"/>
    <property type="match status" value="1"/>
</dbReference>
<feature type="domain" description="Ketoreductase" evidence="3">
    <location>
        <begin position="6"/>
        <end position="178"/>
    </location>
</feature>
<dbReference type="STRING" id="345632.GPICK_03490"/>
<dbReference type="EMBL" id="CP009788">
    <property type="protein sequence ID" value="AJE02563.1"/>
    <property type="molecule type" value="Genomic_DNA"/>
</dbReference>
<dbReference type="GO" id="GO:0016491">
    <property type="term" value="F:oxidoreductase activity"/>
    <property type="evidence" value="ECO:0007669"/>
    <property type="project" value="UniProtKB-KW"/>
</dbReference>
<evidence type="ECO:0000313" key="5">
    <source>
        <dbReference type="Proteomes" id="UP000057609"/>
    </source>
</evidence>
<reference evidence="4 5" key="1">
    <citation type="journal article" date="2015" name="Genome Announc.">
        <title>Complete Genome of Geobacter pickeringii G13T, a Metal-Reducing Isolate from Sedimentary Kaolin Deposits.</title>
        <authorList>
            <person name="Badalamenti J.P."/>
            <person name="Bond D.R."/>
        </authorList>
    </citation>
    <scope>NUCLEOTIDE SEQUENCE [LARGE SCALE GENOMIC DNA]</scope>
    <source>
        <strain evidence="4 5">G13</strain>
    </source>
</reference>
<organism evidence="4 5">
    <name type="scientific">Geobacter pickeringii</name>
    <dbReference type="NCBI Taxonomy" id="345632"/>
    <lineage>
        <taxon>Bacteria</taxon>
        <taxon>Pseudomonadati</taxon>
        <taxon>Thermodesulfobacteriota</taxon>
        <taxon>Desulfuromonadia</taxon>
        <taxon>Geobacterales</taxon>
        <taxon>Geobacteraceae</taxon>
        <taxon>Geobacter</taxon>
    </lineage>
</organism>
<dbReference type="InterPro" id="IPR002347">
    <property type="entry name" value="SDR_fam"/>
</dbReference>
<dbReference type="InterPro" id="IPR057326">
    <property type="entry name" value="KR_dom"/>
</dbReference>
<evidence type="ECO:0000313" key="4">
    <source>
        <dbReference type="EMBL" id="AJE02563.1"/>
    </source>
</evidence>
<dbReference type="Proteomes" id="UP000057609">
    <property type="component" value="Chromosome"/>
</dbReference>
<dbReference type="KEGG" id="gpi:GPICK_03490"/>
<dbReference type="PANTHER" id="PTHR43477">
    <property type="entry name" value="DIHYDROANTICAPSIN 7-DEHYDROGENASE"/>
    <property type="match status" value="1"/>
</dbReference>
<evidence type="ECO:0000256" key="1">
    <source>
        <dbReference type="ARBA" id="ARBA00006484"/>
    </source>
</evidence>
<name>A0A0B5B7Q7_9BACT</name>
<evidence type="ECO:0000259" key="3">
    <source>
        <dbReference type="SMART" id="SM00822"/>
    </source>
</evidence>
<dbReference type="Pfam" id="PF13561">
    <property type="entry name" value="adh_short_C2"/>
    <property type="match status" value="1"/>
</dbReference>
<dbReference type="RefSeq" id="WP_039740550.1">
    <property type="nucleotide sequence ID" value="NZ_CP009788.1"/>
</dbReference>
<evidence type="ECO:0000256" key="2">
    <source>
        <dbReference type="ARBA" id="ARBA00023002"/>
    </source>
</evidence>
<comment type="similarity">
    <text evidence="1">Belongs to the short-chain dehydrogenases/reductases (SDR) family.</text>
</comment>
<dbReference type="PRINTS" id="PR00081">
    <property type="entry name" value="GDHRDH"/>
</dbReference>
<dbReference type="CDD" id="cd11731">
    <property type="entry name" value="Lin1944_like_SDR_c"/>
    <property type="match status" value="1"/>
</dbReference>
<sequence length="238" mass="25042">MSLGEKKVVVIGGSSGMGLAVAKMAANEGADVVIAGRSVEKLRRAADEIRQPVETRPLDVTQEREVKEFFAETGELDHLVVTAATGVTGGFLELDTASFRQVFDSKFWGQYFAARYGAQRIREGGSLTLFSGVAAAKPMAGLSAYAAVNGAVEALCRSLAVELAPLRVNAVSPGIVDTPAYAGMNPSERKKMFDSLAARLPARRVGRPEDVAAAVVALMKNGYATGSVVCVDGGYRLV</sequence>
<dbReference type="HOGENOM" id="CLU_010194_1_2_7"/>
<gene>
    <name evidence="4" type="ORF">GPICK_03490</name>
</gene>
<protein>
    <submittedName>
        <fullName evidence="4">Short-chain dehydrogenase</fullName>
    </submittedName>
</protein>
<dbReference type="InterPro" id="IPR051122">
    <property type="entry name" value="SDR_DHRS6-like"/>
</dbReference>
<dbReference type="SUPFAM" id="SSF51735">
    <property type="entry name" value="NAD(P)-binding Rossmann-fold domains"/>
    <property type="match status" value="1"/>
</dbReference>
<keyword evidence="2" id="KW-0560">Oxidoreductase</keyword>
<proteinExistence type="inferred from homology"/>
<dbReference type="PANTHER" id="PTHR43477:SF1">
    <property type="entry name" value="DIHYDROANTICAPSIN 7-DEHYDROGENASE"/>
    <property type="match status" value="1"/>
</dbReference>
<dbReference type="InterPro" id="IPR036291">
    <property type="entry name" value="NAD(P)-bd_dom_sf"/>
</dbReference>